<reference evidence="3 4" key="1">
    <citation type="journal article" date="2024" name="Nat. Commun.">
        <title>Phylogenomics reveals the evolutionary origins of lichenization in chlorophyte algae.</title>
        <authorList>
            <person name="Puginier C."/>
            <person name="Libourel C."/>
            <person name="Otte J."/>
            <person name="Skaloud P."/>
            <person name="Haon M."/>
            <person name="Grisel S."/>
            <person name="Petersen M."/>
            <person name="Berrin J.G."/>
            <person name="Delaux P.M."/>
            <person name="Dal Grande F."/>
            <person name="Keller J."/>
        </authorList>
    </citation>
    <scope>NUCLEOTIDE SEQUENCE [LARGE SCALE GENOMIC DNA]</scope>
    <source>
        <strain evidence="3 4">SAG 2145</strain>
    </source>
</reference>
<evidence type="ECO:0000313" key="3">
    <source>
        <dbReference type="EMBL" id="KAK9834761.1"/>
    </source>
</evidence>
<organism evidence="3 4">
    <name type="scientific">Apatococcus lobatus</name>
    <dbReference type="NCBI Taxonomy" id="904363"/>
    <lineage>
        <taxon>Eukaryota</taxon>
        <taxon>Viridiplantae</taxon>
        <taxon>Chlorophyta</taxon>
        <taxon>core chlorophytes</taxon>
        <taxon>Trebouxiophyceae</taxon>
        <taxon>Chlorellales</taxon>
        <taxon>Chlorellaceae</taxon>
        <taxon>Apatococcus</taxon>
    </lineage>
</organism>
<comment type="caution">
    <text evidence="3">The sequence shown here is derived from an EMBL/GenBank/DDBJ whole genome shotgun (WGS) entry which is preliminary data.</text>
</comment>
<dbReference type="EMBL" id="JALJOS010000009">
    <property type="protein sequence ID" value="KAK9834761.1"/>
    <property type="molecule type" value="Genomic_DNA"/>
</dbReference>
<sequence length="187" mass="21200">MARELWKQAKLDLAAKENELLEKTWDLENHKKQLARLQEQIKEKSAGRLSFMLCNVEREFSELTPSTWNTVLFAEVETCNNRVLRAEHGSNTSQQSLLDMHKLMAATAKDAQHLADHLSAVEAQVASVEDAQHHTRQRFAYHLNEQNKIMQSFQSHVNDGLNDDQCLGTTKHLGDNSSLPKSPKPSA</sequence>
<gene>
    <name evidence="3" type="ORF">WJX74_009659</name>
</gene>
<feature type="region of interest" description="Disordered" evidence="2">
    <location>
        <begin position="167"/>
        <end position="187"/>
    </location>
</feature>
<dbReference type="AlphaFoldDB" id="A0AAW1RNP3"/>
<name>A0AAW1RNP3_9CHLO</name>
<evidence type="ECO:0000256" key="2">
    <source>
        <dbReference type="SAM" id="MobiDB-lite"/>
    </source>
</evidence>
<accession>A0AAW1RNP3</accession>
<protein>
    <submittedName>
        <fullName evidence="3">Uncharacterized protein</fullName>
    </submittedName>
</protein>
<proteinExistence type="predicted"/>
<dbReference type="Proteomes" id="UP001438707">
    <property type="component" value="Unassembled WGS sequence"/>
</dbReference>
<evidence type="ECO:0000313" key="4">
    <source>
        <dbReference type="Proteomes" id="UP001438707"/>
    </source>
</evidence>
<keyword evidence="4" id="KW-1185">Reference proteome</keyword>
<keyword evidence="1" id="KW-0175">Coiled coil</keyword>
<feature type="coiled-coil region" evidence="1">
    <location>
        <begin position="13"/>
        <end position="47"/>
    </location>
</feature>
<evidence type="ECO:0000256" key="1">
    <source>
        <dbReference type="SAM" id="Coils"/>
    </source>
</evidence>